<evidence type="ECO:0000259" key="7">
    <source>
        <dbReference type="Pfam" id="PF14322"/>
    </source>
</evidence>
<gene>
    <name evidence="8" type="ORF">GCM10022395_09920</name>
</gene>
<sequence>MQKLIIKTTRLSITVLLLMLVTMFSCSENFLDVESDQEQAEQLSSDQSVELVNAIYNRLIQWSMSSFSWNGVSSITSDDADKGSDPGDTGADKHLLDGLLMDPTTLSVGDVWGEHYNANQRVTTAILAIQDFNLEAGLKSRLLGEAKFLRALIYFRLVKCFGGVPLISELSDISSDESLKRATKEETYAFIEQNLQDAIAALPEKSEYPISELGRATKGAAKTLLAKVSMYQGKWQQVKDLTDQVIASGEYGLTPNYEDIWKEIAENNQESIFEIQARGDSPTAGVQGYSVTQGARGEGGWGWGFNTPTQDLVNSYEVGDTRRDATIIFRGETLYDGREVPNTVVNERYNQKAYISANSDAWETGKNIRVLRYAEVLLMNAEAATQLGGDAATPLNAVRTRAGLGNIDNPTQMDVWKERRWELAFEHDRYFDLVRQGRAGDVLRAHGKPFVDGKHEVFPIPQEQINISQGLLEQNPNY</sequence>
<feature type="domain" description="RagB/SusD" evidence="6">
    <location>
        <begin position="269"/>
        <end position="478"/>
    </location>
</feature>
<comment type="subcellular location">
    <subcellularLocation>
        <location evidence="1">Cell outer membrane</location>
    </subcellularLocation>
</comment>
<evidence type="ECO:0000313" key="9">
    <source>
        <dbReference type="Proteomes" id="UP001500954"/>
    </source>
</evidence>
<dbReference type="EMBL" id="BAABCY010000032">
    <property type="protein sequence ID" value="GAA3561303.1"/>
    <property type="molecule type" value="Genomic_DNA"/>
</dbReference>
<keyword evidence="9" id="KW-1185">Reference proteome</keyword>
<dbReference type="InterPro" id="IPR012944">
    <property type="entry name" value="SusD_RagB_dom"/>
</dbReference>
<keyword evidence="5" id="KW-0998">Cell outer membrane</keyword>
<evidence type="ECO:0000256" key="2">
    <source>
        <dbReference type="ARBA" id="ARBA00006275"/>
    </source>
</evidence>
<feature type="domain" description="SusD-like N-terminal" evidence="7">
    <location>
        <begin position="29"/>
        <end position="228"/>
    </location>
</feature>
<dbReference type="Gene3D" id="1.25.40.390">
    <property type="match status" value="1"/>
</dbReference>
<evidence type="ECO:0000256" key="5">
    <source>
        <dbReference type="ARBA" id="ARBA00023237"/>
    </source>
</evidence>
<name>A0ABP6X4E3_9FLAO</name>
<comment type="similarity">
    <text evidence="2">Belongs to the SusD family.</text>
</comment>
<comment type="caution">
    <text evidence="8">The sequence shown here is derived from an EMBL/GenBank/DDBJ whole genome shotgun (WGS) entry which is preliminary data.</text>
</comment>
<evidence type="ECO:0000256" key="3">
    <source>
        <dbReference type="ARBA" id="ARBA00022729"/>
    </source>
</evidence>
<accession>A0ABP6X4E3</accession>
<dbReference type="RefSeq" id="WP_345004738.1">
    <property type="nucleotide sequence ID" value="NZ_BAABCY010000032.1"/>
</dbReference>
<proteinExistence type="inferred from homology"/>
<dbReference type="CDD" id="cd08977">
    <property type="entry name" value="SusD"/>
    <property type="match status" value="1"/>
</dbReference>
<dbReference type="InterPro" id="IPR033985">
    <property type="entry name" value="SusD-like_N"/>
</dbReference>
<dbReference type="Proteomes" id="UP001500954">
    <property type="component" value="Unassembled WGS sequence"/>
</dbReference>
<dbReference type="Pfam" id="PF07980">
    <property type="entry name" value="SusD_RagB"/>
    <property type="match status" value="1"/>
</dbReference>
<keyword evidence="4" id="KW-0472">Membrane</keyword>
<evidence type="ECO:0000256" key="4">
    <source>
        <dbReference type="ARBA" id="ARBA00023136"/>
    </source>
</evidence>
<evidence type="ECO:0000256" key="1">
    <source>
        <dbReference type="ARBA" id="ARBA00004442"/>
    </source>
</evidence>
<protein>
    <submittedName>
        <fullName evidence="8">RagB/SusD family nutrient uptake outer membrane protein</fullName>
    </submittedName>
</protein>
<dbReference type="Pfam" id="PF14322">
    <property type="entry name" value="SusD-like_3"/>
    <property type="match status" value="1"/>
</dbReference>
<reference evidence="9" key="1">
    <citation type="journal article" date="2019" name="Int. J. Syst. Evol. Microbiol.">
        <title>The Global Catalogue of Microorganisms (GCM) 10K type strain sequencing project: providing services to taxonomists for standard genome sequencing and annotation.</title>
        <authorList>
            <consortium name="The Broad Institute Genomics Platform"/>
            <consortium name="The Broad Institute Genome Sequencing Center for Infectious Disease"/>
            <person name="Wu L."/>
            <person name="Ma J."/>
        </authorList>
    </citation>
    <scope>NUCLEOTIDE SEQUENCE [LARGE SCALE GENOMIC DNA]</scope>
    <source>
        <strain evidence="9">JCM 17111</strain>
    </source>
</reference>
<dbReference type="SUPFAM" id="SSF48452">
    <property type="entry name" value="TPR-like"/>
    <property type="match status" value="1"/>
</dbReference>
<keyword evidence="3" id="KW-0732">Signal</keyword>
<dbReference type="InterPro" id="IPR011990">
    <property type="entry name" value="TPR-like_helical_dom_sf"/>
</dbReference>
<evidence type="ECO:0000313" key="8">
    <source>
        <dbReference type="EMBL" id="GAA3561303.1"/>
    </source>
</evidence>
<organism evidence="8 9">
    <name type="scientific">Snuella lapsa</name>
    <dbReference type="NCBI Taxonomy" id="870481"/>
    <lineage>
        <taxon>Bacteria</taxon>
        <taxon>Pseudomonadati</taxon>
        <taxon>Bacteroidota</taxon>
        <taxon>Flavobacteriia</taxon>
        <taxon>Flavobacteriales</taxon>
        <taxon>Flavobacteriaceae</taxon>
        <taxon>Snuella</taxon>
    </lineage>
</organism>
<dbReference type="PROSITE" id="PS51257">
    <property type="entry name" value="PROKAR_LIPOPROTEIN"/>
    <property type="match status" value="1"/>
</dbReference>
<evidence type="ECO:0000259" key="6">
    <source>
        <dbReference type="Pfam" id="PF07980"/>
    </source>
</evidence>